<dbReference type="Proteomes" id="UP000683925">
    <property type="component" value="Unassembled WGS sequence"/>
</dbReference>
<accession>A0A8S1WK53</accession>
<evidence type="ECO:0000313" key="2">
    <source>
        <dbReference type="Proteomes" id="UP000683925"/>
    </source>
</evidence>
<evidence type="ECO:0000313" key="1">
    <source>
        <dbReference type="EMBL" id="CAD8186156.1"/>
    </source>
</evidence>
<dbReference type="EMBL" id="CAJJDP010000086">
    <property type="protein sequence ID" value="CAD8186156.1"/>
    <property type="molecule type" value="Genomic_DNA"/>
</dbReference>
<reference evidence="1" key="1">
    <citation type="submission" date="2021-01" db="EMBL/GenBank/DDBJ databases">
        <authorList>
            <consortium name="Genoscope - CEA"/>
            <person name="William W."/>
        </authorList>
    </citation>
    <scope>NUCLEOTIDE SEQUENCE</scope>
</reference>
<sequence>MKSSNSDTHNCYNSIKNCRLNRLKLNDIWINQDLCWAILGNDPQNIPETYKFNFFFSLRLKSFLEWDEQLL</sequence>
<protein>
    <submittedName>
        <fullName evidence="1">Uncharacterized protein</fullName>
    </submittedName>
</protein>
<name>A0A8S1WK53_PAROT</name>
<dbReference type="AlphaFoldDB" id="A0A8S1WK53"/>
<proteinExistence type="predicted"/>
<comment type="caution">
    <text evidence="1">The sequence shown here is derived from an EMBL/GenBank/DDBJ whole genome shotgun (WGS) entry which is preliminary data.</text>
</comment>
<gene>
    <name evidence="1" type="ORF">POCTA_138.1.T0870126</name>
</gene>
<organism evidence="1 2">
    <name type="scientific">Paramecium octaurelia</name>
    <dbReference type="NCBI Taxonomy" id="43137"/>
    <lineage>
        <taxon>Eukaryota</taxon>
        <taxon>Sar</taxon>
        <taxon>Alveolata</taxon>
        <taxon>Ciliophora</taxon>
        <taxon>Intramacronucleata</taxon>
        <taxon>Oligohymenophorea</taxon>
        <taxon>Peniculida</taxon>
        <taxon>Parameciidae</taxon>
        <taxon>Paramecium</taxon>
    </lineage>
</organism>
<keyword evidence="2" id="KW-1185">Reference proteome</keyword>